<dbReference type="Pfam" id="PF00932">
    <property type="entry name" value="LTD"/>
    <property type="match status" value="2"/>
</dbReference>
<comment type="caution">
    <text evidence="5">The sequence shown here is derived from an EMBL/GenBank/DDBJ whole genome shotgun (WGS) entry which is preliminary data.</text>
</comment>
<dbReference type="InterPro" id="IPR001322">
    <property type="entry name" value="Lamin_tail_dom"/>
</dbReference>
<evidence type="ECO:0000313" key="5">
    <source>
        <dbReference type="EMBL" id="OHA49391.1"/>
    </source>
</evidence>
<feature type="region of interest" description="Disordered" evidence="1">
    <location>
        <begin position="139"/>
        <end position="219"/>
    </location>
</feature>
<organism evidence="5 6">
    <name type="scientific">Terrybacteria sp. (strain RIFCSPHIGHO2_01_FULL_58_15)</name>
    <dbReference type="NCBI Taxonomy" id="1802363"/>
    <lineage>
        <taxon>Bacteria</taxon>
        <taxon>Candidatus Terryibacteriota</taxon>
    </lineage>
</organism>
<keyword evidence="2" id="KW-1133">Transmembrane helix</keyword>
<keyword evidence="3" id="KW-0732">Signal</keyword>
<reference evidence="5 6" key="1">
    <citation type="journal article" date="2016" name="Nat. Commun.">
        <title>Thousands of microbial genomes shed light on interconnected biogeochemical processes in an aquifer system.</title>
        <authorList>
            <person name="Anantharaman K."/>
            <person name="Brown C.T."/>
            <person name="Hug L.A."/>
            <person name="Sharon I."/>
            <person name="Castelle C.J."/>
            <person name="Probst A.J."/>
            <person name="Thomas B.C."/>
            <person name="Singh A."/>
            <person name="Wilkins M.J."/>
            <person name="Karaoz U."/>
            <person name="Brodie E.L."/>
            <person name="Williams K.H."/>
            <person name="Hubbard S.S."/>
            <person name="Banfield J.F."/>
        </authorList>
    </citation>
    <scope>NUCLEOTIDE SEQUENCE [LARGE SCALE GENOMIC DNA]</scope>
    <source>
        <strain evidence="6">RIFCSPHIGHO2_01_FULL_58_15</strain>
    </source>
</reference>
<dbReference type="EMBL" id="MHST01000010">
    <property type="protein sequence ID" value="OHA49391.1"/>
    <property type="molecule type" value="Genomic_DNA"/>
</dbReference>
<dbReference type="Proteomes" id="UP000178690">
    <property type="component" value="Unassembled WGS sequence"/>
</dbReference>
<evidence type="ECO:0000259" key="4">
    <source>
        <dbReference type="PROSITE" id="PS51841"/>
    </source>
</evidence>
<dbReference type="SUPFAM" id="SSF74853">
    <property type="entry name" value="Lamin A/C globular tail domain"/>
    <property type="match status" value="2"/>
</dbReference>
<proteinExistence type="predicted"/>
<feature type="domain" description="LTD" evidence="4">
    <location>
        <begin position="208"/>
        <end position="318"/>
    </location>
</feature>
<feature type="region of interest" description="Disordered" evidence="1">
    <location>
        <begin position="369"/>
        <end position="392"/>
    </location>
</feature>
<feature type="signal peptide" evidence="3">
    <location>
        <begin position="1"/>
        <end position="23"/>
    </location>
</feature>
<evidence type="ECO:0000313" key="6">
    <source>
        <dbReference type="Proteomes" id="UP000178690"/>
    </source>
</evidence>
<dbReference type="PROSITE" id="PS51841">
    <property type="entry name" value="LTD"/>
    <property type="match status" value="2"/>
</dbReference>
<gene>
    <name evidence="5" type="ORF">A2682_03600</name>
</gene>
<evidence type="ECO:0000256" key="1">
    <source>
        <dbReference type="SAM" id="MobiDB-lite"/>
    </source>
</evidence>
<dbReference type="InterPro" id="IPR036415">
    <property type="entry name" value="Lamin_tail_dom_sf"/>
</dbReference>
<keyword evidence="2" id="KW-0472">Membrane</keyword>
<feature type="transmembrane region" description="Helical" evidence="2">
    <location>
        <begin position="414"/>
        <end position="435"/>
    </location>
</feature>
<feature type="domain" description="LTD" evidence="4">
    <location>
        <begin position="12"/>
        <end position="142"/>
    </location>
</feature>
<dbReference type="AlphaFoldDB" id="A0A1G2PP29"/>
<feature type="chain" id="PRO_5009583915" description="LTD domain-containing protein" evidence="3">
    <location>
        <begin position="24"/>
        <end position="451"/>
    </location>
</feature>
<feature type="compositionally biased region" description="Pro residues" evidence="1">
    <location>
        <begin position="181"/>
        <end position="209"/>
    </location>
</feature>
<keyword evidence="2" id="KW-0812">Transmembrane</keyword>
<evidence type="ECO:0000256" key="3">
    <source>
        <dbReference type="SAM" id="SignalP"/>
    </source>
</evidence>
<name>A0A1G2PP29_TERXR</name>
<accession>A0A1G2PP29</accession>
<dbReference type="STRING" id="1802363.A2682_03600"/>
<evidence type="ECO:0000256" key="2">
    <source>
        <dbReference type="SAM" id="Phobius"/>
    </source>
</evidence>
<sequence length="451" mass="46676">MRSASLFLLVIALVSFLPRSAGALPTIIISEVAWMGTTLDGGKTSQAAQADEWIEFKNAGLAPVDLAGWVLRSATDDGGPVITLSGSIPAGGFFLLERTDDGAVPPPADWYGSFGNGLSNTGETLELRDNQGALVDAALWTDNGPGDAATKQTMERRADGTWASSAFPGGTPKTENSVWDSPPPPPPQPSPDPPAPSPTPPQENTPAPPQENQSASSPVTAGAITLRLSELLPDPEGKDGEGEFVEVQNYGSEPVTLNDWKIQDASGRGLTLSGIIAAGTYVAFRAADVSLPTLNNDGDTITLHDPSGNLRDGVAFSGTVEGLALIRVGEQWQWTSTPTPNAPNILATPKNDGAPAQAVVLAAPPIPAAAGNDGEDEPRSAVDTTGITARKTADGNELAAALRNTGEEKPLSPLVPAAATAILAFFVVLGARIFAKRRSAPSFIVDGENEE</sequence>
<protein>
    <recommendedName>
        <fullName evidence="4">LTD domain-containing protein</fullName>
    </recommendedName>
</protein>